<dbReference type="AlphaFoldDB" id="A0A160IJK1"/>
<keyword evidence="3" id="KW-1185">Reference proteome</keyword>
<reference evidence="2 3" key="1">
    <citation type="submission" date="2016-04" db="EMBL/GenBank/DDBJ databases">
        <title>Complete genome sequence of Fictibacillus phosphorivorans G25-29, a strain toxic to nematodes.</title>
        <authorList>
            <person name="Zheng Z."/>
        </authorList>
    </citation>
    <scope>NUCLEOTIDE SEQUENCE [LARGE SCALE GENOMIC DNA]</scope>
    <source>
        <strain evidence="2 3">G25-29</strain>
    </source>
</reference>
<name>A0A160IJK1_9BACL</name>
<proteinExistence type="predicted"/>
<organism evidence="2 3">
    <name type="scientific">Fictibacillus phosphorivorans</name>
    <dbReference type="NCBI Taxonomy" id="1221500"/>
    <lineage>
        <taxon>Bacteria</taxon>
        <taxon>Bacillati</taxon>
        <taxon>Bacillota</taxon>
        <taxon>Bacilli</taxon>
        <taxon>Bacillales</taxon>
        <taxon>Fictibacillaceae</taxon>
        <taxon>Fictibacillus</taxon>
    </lineage>
</organism>
<dbReference type="InterPro" id="IPR013325">
    <property type="entry name" value="RNA_pol_sigma_r2"/>
</dbReference>
<evidence type="ECO:0000313" key="2">
    <source>
        <dbReference type="EMBL" id="ANC76268.1"/>
    </source>
</evidence>
<dbReference type="GO" id="GO:0006352">
    <property type="term" value="P:DNA-templated transcription initiation"/>
    <property type="evidence" value="ECO:0007669"/>
    <property type="project" value="InterPro"/>
</dbReference>
<dbReference type="Proteomes" id="UP000076623">
    <property type="component" value="Chromosome"/>
</dbReference>
<dbReference type="InterPro" id="IPR007627">
    <property type="entry name" value="RNA_pol_sigma70_r2"/>
</dbReference>
<gene>
    <name evidence="2" type="ORF">ABE65_005375</name>
</gene>
<evidence type="ECO:0000313" key="3">
    <source>
        <dbReference type="Proteomes" id="UP000076623"/>
    </source>
</evidence>
<dbReference type="Gene3D" id="1.10.1740.10">
    <property type="match status" value="1"/>
</dbReference>
<protein>
    <recommendedName>
        <fullName evidence="1">RNA polymerase sigma-70 region 2 domain-containing protein</fullName>
    </recommendedName>
</protein>
<dbReference type="EMBL" id="CP015378">
    <property type="protein sequence ID" value="ANC76268.1"/>
    <property type="molecule type" value="Genomic_DNA"/>
</dbReference>
<dbReference type="SUPFAM" id="SSF88946">
    <property type="entry name" value="Sigma2 domain of RNA polymerase sigma factors"/>
    <property type="match status" value="1"/>
</dbReference>
<dbReference type="Pfam" id="PF04542">
    <property type="entry name" value="Sigma70_r2"/>
    <property type="match status" value="1"/>
</dbReference>
<dbReference type="RefSeq" id="WP_066392144.1">
    <property type="nucleotide sequence ID" value="NZ_CP015378.1"/>
</dbReference>
<dbReference type="GO" id="GO:0003700">
    <property type="term" value="F:DNA-binding transcription factor activity"/>
    <property type="evidence" value="ECO:0007669"/>
    <property type="project" value="InterPro"/>
</dbReference>
<evidence type="ECO:0000259" key="1">
    <source>
        <dbReference type="Pfam" id="PF04542"/>
    </source>
</evidence>
<accession>A0A160IJK1</accession>
<dbReference type="KEGG" id="fpn:ABE65_005375"/>
<feature type="domain" description="RNA polymerase sigma-70 region 2" evidence="1">
    <location>
        <begin position="26"/>
        <end position="89"/>
    </location>
</feature>
<sequence length="112" mass="13164">MNIRHELENKVLNRLLQKDSQALKQMVDSYSTLLYQVALRITGDKRVAEQVLCDVFRDLWENPSHYKKVKDKFLSSYLIKLCKLKCVDHEEIHITRLLSKKSKNYVANNATV</sequence>
<dbReference type="STRING" id="1221500.ABE65_005375"/>